<gene>
    <name evidence="1" type="ORF">Ami103574_03115</name>
</gene>
<dbReference type="EMBL" id="CP048649">
    <property type="protein sequence ID" value="QIB68366.1"/>
    <property type="molecule type" value="Genomic_DNA"/>
</dbReference>
<protein>
    <submittedName>
        <fullName evidence="1">DUF1292 domain-containing protein</fullName>
    </submittedName>
</protein>
<sequence>MSDNEKCASGCCGCGDHDHDHDHDEADFLTLEFDDGVEVECEIMGVFDFEGKEYIALVPDDETDDVYIYGYKEVGEEEFELVDIDDDAEFEKVVAEFDKLTAEEE</sequence>
<evidence type="ECO:0000313" key="2">
    <source>
        <dbReference type="Proteomes" id="UP000466848"/>
    </source>
</evidence>
<name>A0A858BWB3_9FIRM</name>
<accession>A0A858BWB3</accession>
<dbReference type="Pfam" id="PF06949">
    <property type="entry name" value="DUF1292"/>
    <property type="match status" value="1"/>
</dbReference>
<proteinExistence type="predicted"/>
<keyword evidence="2" id="KW-1185">Reference proteome</keyword>
<dbReference type="RefSeq" id="WP_163065233.1">
    <property type="nucleotide sequence ID" value="NZ_CP048649.1"/>
</dbReference>
<dbReference type="KEGG" id="abut:Ami103574_03115"/>
<dbReference type="InterPro" id="IPR009711">
    <property type="entry name" value="UPF0473"/>
</dbReference>
<reference evidence="1 2" key="1">
    <citation type="submission" date="2020-02" db="EMBL/GenBank/DDBJ databases">
        <authorList>
            <person name="Kim Y.B."/>
            <person name="Roh S.W."/>
        </authorList>
    </citation>
    <scope>NUCLEOTIDE SEQUENCE [LARGE SCALE GENOMIC DNA]</scope>
    <source>
        <strain evidence="1 2">DSM 103574</strain>
    </source>
</reference>
<evidence type="ECO:0000313" key="1">
    <source>
        <dbReference type="EMBL" id="QIB68366.1"/>
    </source>
</evidence>
<dbReference type="Proteomes" id="UP000466848">
    <property type="component" value="Chromosome"/>
</dbReference>
<organism evidence="1 2">
    <name type="scientific">Aminipila butyrica</name>
    <dbReference type="NCBI Taxonomy" id="433296"/>
    <lineage>
        <taxon>Bacteria</taxon>
        <taxon>Bacillati</taxon>
        <taxon>Bacillota</taxon>
        <taxon>Clostridia</taxon>
        <taxon>Peptostreptococcales</taxon>
        <taxon>Anaerovoracaceae</taxon>
        <taxon>Aminipila</taxon>
    </lineage>
</organism>
<dbReference type="AlphaFoldDB" id="A0A858BWB3"/>